<evidence type="ECO:0008006" key="4">
    <source>
        <dbReference type="Google" id="ProtNLM"/>
    </source>
</evidence>
<feature type="transmembrane region" description="Helical" evidence="1">
    <location>
        <begin position="89"/>
        <end position="111"/>
    </location>
</feature>
<feature type="transmembrane region" description="Helical" evidence="1">
    <location>
        <begin position="56"/>
        <end position="77"/>
    </location>
</feature>
<protein>
    <recommendedName>
        <fullName evidence="4">DUF4386 domain-containing protein</fullName>
    </recommendedName>
</protein>
<dbReference type="Proteomes" id="UP000467252">
    <property type="component" value="Chromosome"/>
</dbReference>
<feature type="transmembrane region" description="Helical" evidence="1">
    <location>
        <begin position="194"/>
        <end position="214"/>
    </location>
</feature>
<name>A0A7I7UH61_MYCPV</name>
<evidence type="ECO:0000313" key="3">
    <source>
        <dbReference type="Proteomes" id="UP000467252"/>
    </source>
</evidence>
<feature type="transmembrane region" description="Helical" evidence="1">
    <location>
        <begin position="168"/>
        <end position="188"/>
    </location>
</feature>
<evidence type="ECO:0000313" key="2">
    <source>
        <dbReference type="EMBL" id="BBY80223.1"/>
    </source>
</evidence>
<keyword evidence="1" id="KW-0812">Transmembrane</keyword>
<gene>
    <name evidence="2" type="ORF">MPUL_13810</name>
</gene>
<accession>A0A7I7UH61</accession>
<sequence>MDKRVHKFCAWSGTLCLVVMAIGFIAIAGFIPTRSPAQSALETAQFIIDNRTRIRWGMIVAMFAASLLMTYATSMAIHMRRIEGRFPALAMIQFGLGAIFVLEFIYLLFFWQTATFRTDRAPELVQLLNDMAWIPFVGLTSTAVVQVACFGIAILLDRRERPIFPRWLGYYNLWVAMMFTPGTFNVFFKDGPLAWNGIIAWYLPLVVFASWLIINPLFLSKAVDSMAEDTPPDLERMRGDLDRLLRAQQGAAAR</sequence>
<proteinExistence type="predicted"/>
<keyword evidence="1" id="KW-0472">Membrane</keyword>
<dbReference type="EMBL" id="AP022599">
    <property type="protein sequence ID" value="BBY80223.1"/>
    <property type="molecule type" value="Genomic_DNA"/>
</dbReference>
<reference evidence="2 3" key="1">
    <citation type="journal article" date="2019" name="Emerg. Microbes Infect.">
        <title>Comprehensive subspecies identification of 175 nontuberculous mycobacteria species based on 7547 genomic profiles.</title>
        <authorList>
            <person name="Matsumoto Y."/>
            <person name="Kinjo T."/>
            <person name="Motooka D."/>
            <person name="Nabeya D."/>
            <person name="Jung N."/>
            <person name="Uechi K."/>
            <person name="Horii T."/>
            <person name="Iida T."/>
            <person name="Fujita J."/>
            <person name="Nakamura S."/>
        </authorList>
    </citation>
    <scope>NUCLEOTIDE SEQUENCE [LARGE SCALE GENOMIC DNA]</scope>
    <source>
        <strain evidence="2 3">JCM 6370</strain>
    </source>
</reference>
<feature type="transmembrane region" description="Helical" evidence="1">
    <location>
        <begin position="12"/>
        <end position="31"/>
    </location>
</feature>
<dbReference type="AlphaFoldDB" id="A0A7I7UH61"/>
<keyword evidence="3" id="KW-1185">Reference proteome</keyword>
<organism evidence="2 3">
    <name type="scientific">Mycolicibacterium pulveris</name>
    <name type="common">Mycobacterium pulveris</name>
    <dbReference type="NCBI Taxonomy" id="36813"/>
    <lineage>
        <taxon>Bacteria</taxon>
        <taxon>Bacillati</taxon>
        <taxon>Actinomycetota</taxon>
        <taxon>Actinomycetes</taxon>
        <taxon>Mycobacteriales</taxon>
        <taxon>Mycobacteriaceae</taxon>
        <taxon>Mycolicibacterium</taxon>
    </lineage>
</organism>
<evidence type="ECO:0000256" key="1">
    <source>
        <dbReference type="SAM" id="Phobius"/>
    </source>
</evidence>
<feature type="transmembrane region" description="Helical" evidence="1">
    <location>
        <begin position="131"/>
        <end position="156"/>
    </location>
</feature>
<keyword evidence="1" id="KW-1133">Transmembrane helix</keyword>